<dbReference type="GO" id="GO:0005886">
    <property type="term" value="C:plasma membrane"/>
    <property type="evidence" value="ECO:0007669"/>
    <property type="project" value="UniProtKB-SubCell"/>
</dbReference>
<dbReference type="InterPro" id="IPR003439">
    <property type="entry name" value="ABC_transporter-like_ATP-bd"/>
</dbReference>
<dbReference type="PANTHER" id="PTHR43394:SF4">
    <property type="entry name" value="TOXIN SECRETION ABC TRANSPORTER ATP-BINDING PROTEIN"/>
    <property type="match status" value="1"/>
</dbReference>
<feature type="domain" description="ABC transmembrane type-1" evidence="9">
    <location>
        <begin position="29"/>
        <end position="306"/>
    </location>
</feature>
<dbReference type="EMBL" id="AJYA01000001">
    <property type="protein sequence ID" value="EIM78883.1"/>
    <property type="molecule type" value="Genomic_DNA"/>
</dbReference>
<dbReference type="Pfam" id="PF00664">
    <property type="entry name" value="ABC_membrane"/>
    <property type="match status" value="1"/>
</dbReference>
<dbReference type="SMART" id="SM00382">
    <property type="entry name" value="AAA"/>
    <property type="match status" value="1"/>
</dbReference>
<evidence type="ECO:0000313" key="10">
    <source>
        <dbReference type="EMBL" id="EIM78883.1"/>
    </source>
</evidence>
<keyword evidence="5 7" id="KW-1133">Transmembrane helix</keyword>
<dbReference type="AlphaFoldDB" id="I5CAN1"/>
<dbReference type="PROSITE" id="PS50929">
    <property type="entry name" value="ABC_TM1F"/>
    <property type="match status" value="1"/>
</dbReference>
<dbReference type="InterPro" id="IPR003593">
    <property type="entry name" value="AAA+_ATPase"/>
</dbReference>
<dbReference type="SUPFAM" id="SSF52540">
    <property type="entry name" value="P-loop containing nucleoside triphosphate hydrolases"/>
    <property type="match status" value="1"/>
</dbReference>
<comment type="caution">
    <text evidence="10">The sequence shown here is derived from an EMBL/GenBank/DDBJ whole genome shotgun (WGS) entry which is preliminary data.</text>
</comment>
<protein>
    <submittedName>
        <fullName evidence="10">ABC transporter</fullName>
    </submittedName>
</protein>
<dbReference type="InterPro" id="IPR036640">
    <property type="entry name" value="ABC1_TM_sf"/>
</dbReference>
<feature type="domain" description="ABC transporter" evidence="8">
    <location>
        <begin position="341"/>
        <end position="562"/>
    </location>
</feature>
<dbReference type="InterPro" id="IPR027417">
    <property type="entry name" value="P-loop_NTPase"/>
</dbReference>
<keyword evidence="6 7" id="KW-0472">Membrane</keyword>
<dbReference type="InterPro" id="IPR039421">
    <property type="entry name" value="Type_1_exporter"/>
</dbReference>
<comment type="subcellular location">
    <subcellularLocation>
        <location evidence="1">Cell membrane</location>
        <topology evidence="1">Multi-pass membrane protein</topology>
    </subcellularLocation>
</comment>
<evidence type="ECO:0000256" key="2">
    <source>
        <dbReference type="ARBA" id="ARBA00022692"/>
    </source>
</evidence>
<name>I5CAN1_9BACT</name>
<dbReference type="SUPFAM" id="SSF90123">
    <property type="entry name" value="ABC transporter transmembrane region"/>
    <property type="match status" value="1"/>
</dbReference>
<dbReference type="InterPro" id="IPR011527">
    <property type="entry name" value="ABC1_TM_dom"/>
</dbReference>
<dbReference type="OrthoDB" id="311344at2"/>
<feature type="transmembrane region" description="Helical" evidence="7">
    <location>
        <begin position="138"/>
        <end position="156"/>
    </location>
</feature>
<dbReference type="PROSITE" id="PS50893">
    <property type="entry name" value="ABC_TRANSPORTER_2"/>
    <property type="match status" value="1"/>
</dbReference>
<keyword evidence="4" id="KW-0067">ATP-binding</keyword>
<dbReference type="PATRIC" id="fig|1189621.3.peg.88"/>
<evidence type="ECO:0000313" key="11">
    <source>
        <dbReference type="Proteomes" id="UP000005551"/>
    </source>
</evidence>
<evidence type="ECO:0000259" key="9">
    <source>
        <dbReference type="PROSITE" id="PS50929"/>
    </source>
</evidence>
<keyword evidence="3" id="KW-0547">Nucleotide-binding</keyword>
<evidence type="ECO:0000256" key="7">
    <source>
        <dbReference type="SAM" id="Phobius"/>
    </source>
</evidence>
<evidence type="ECO:0000256" key="1">
    <source>
        <dbReference type="ARBA" id="ARBA00004651"/>
    </source>
</evidence>
<dbReference type="RefSeq" id="WP_009053101.1">
    <property type="nucleotide sequence ID" value="NZ_AJYA01000001.1"/>
</dbReference>
<feature type="transmembrane region" description="Helical" evidence="7">
    <location>
        <begin position="61"/>
        <end position="85"/>
    </location>
</feature>
<dbReference type="Pfam" id="PF00005">
    <property type="entry name" value="ABC_tran"/>
    <property type="match status" value="1"/>
</dbReference>
<evidence type="ECO:0000256" key="5">
    <source>
        <dbReference type="ARBA" id="ARBA00022989"/>
    </source>
</evidence>
<keyword evidence="11" id="KW-1185">Reference proteome</keyword>
<dbReference type="PANTHER" id="PTHR43394">
    <property type="entry name" value="ATP-DEPENDENT PERMEASE MDL1, MITOCHONDRIAL"/>
    <property type="match status" value="1"/>
</dbReference>
<dbReference type="Gene3D" id="3.40.50.300">
    <property type="entry name" value="P-loop containing nucleotide triphosphate hydrolases"/>
    <property type="match status" value="1"/>
</dbReference>
<evidence type="ECO:0000259" key="8">
    <source>
        <dbReference type="PROSITE" id="PS50893"/>
    </source>
</evidence>
<feature type="transmembrane region" description="Helical" evidence="7">
    <location>
        <begin position="162"/>
        <end position="181"/>
    </location>
</feature>
<feature type="transmembrane region" description="Helical" evidence="7">
    <location>
        <begin position="250"/>
        <end position="271"/>
    </location>
</feature>
<gene>
    <name evidence="10" type="ORF">A3SI_00415</name>
</gene>
<dbReference type="Proteomes" id="UP000005551">
    <property type="component" value="Unassembled WGS sequence"/>
</dbReference>
<evidence type="ECO:0000256" key="4">
    <source>
        <dbReference type="ARBA" id="ARBA00022840"/>
    </source>
</evidence>
<evidence type="ECO:0000256" key="3">
    <source>
        <dbReference type="ARBA" id="ARBA00022741"/>
    </source>
</evidence>
<dbReference type="GO" id="GO:0015421">
    <property type="term" value="F:ABC-type oligopeptide transporter activity"/>
    <property type="evidence" value="ECO:0007669"/>
    <property type="project" value="TreeGrafter"/>
</dbReference>
<dbReference type="Gene3D" id="1.20.1560.10">
    <property type="entry name" value="ABC transporter type 1, transmembrane domain"/>
    <property type="match status" value="1"/>
</dbReference>
<dbReference type="STRING" id="1189621.A3SI_00415"/>
<proteinExistence type="predicted"/>
<keyword evidence="2 7" id="KW-0812">Transmembrane</keyword>
<feature type="transmembrane region" description="Helical" evidence="7">
    <location>
        <begin position="27"/>
        <end position="49"/>
    </location>
</feature>
<sequence length="562" mass="63094">MKIDVAQTPLNRFFSFLREEKKQVYAIYFYAVLNGLVGLSLPLGIQAILNFILGGRISTSWYILVAVVAIGIAFGGFLQISQLYLTEKLQQRVFTKAGFNFAYRLPRLKLDALLGKYPPELVNRFFDAVNLQKGLSKILIDFSTASIQVVFGLLLLAFYHPFFIIFAATLIALVFLIFYYTSPRGMYTALKESTAKYQVAYWLEEIGRTMSTFKLAGNSQLPFLRADKLLTQYVNFRNQHFSVLIFQYKILVGFKVLIVSTLLIAGSILLINDEISIGQFVAAEIVIVLVVSAVEKLILSLETIYDTLTAVEKLGQIMDLPMERGDGTEKSLTPERSGLAFDIENLGFKSKTENFDVLKGISFSVQAGEKLLLTGRSGSGKSTLLYLMSGLYQDYSGKILVNNLPIDSMNLDKLRSYVGDSLTQQSLFHGTLRENILLCRDISEEKLRATLDLVGLNKFIYSLKDDLETMVQPEGVGLSKRVISKILMARCLVGEPKALFLEDILMNFEKEARERTTQHILEGNWTVIMITDQEEILRQAPRVIALDTGKIVYDGAGEGYSR</sequence>
<organism evidence="10 11">
    <name type="scientific">Nitritalea halalkaliphila LW7</name>
    <dbReference type="NCBI Taxonomy" id="1189621"/>
    <lineage>
        <taxon>Bacteria</taxon>
        <taxon>Pseudomonadati</taxon>
        <taxon>Bacteroidota</taxon>
        <taxon>Cytophagia</taxon>
        <taxon>Cytophagales</taxon>
        <taxon>Cyclobacteriaceae</taxon>
        <taxon>Nitritalea</taxon>
    </lineage>
</organism>
<reference evidence="10 11" key="1">
    <citation type="submission" date="2012-05" db="EMBL/GenBank/DDBJ databases">
        <title>Genome sequence of Nitritalea halalkaliphila LW7.</title>
        <authorList>
            <person name="Jangir P.K."/>
            <person name="Singh A."/>
            <person name="Shivaji S."/>
            <person name="Sharma R."/>
        </authorList>
    </citation>
    <scope>NUCLEOTIDE SEQUENCE [LARGE SCALE GENOMIC DNA]</scope>
    <source>
        <strain evidence="10 11">LW7</strain>
    </source>
</reference>
<dbReference type="GO" id="GO:0005524">
    <property type="term" value="F:ATP binding"/>
    <property type="evidence" value="ECO:0007669"/>
    <property type="project" value="UniProtKB-KW"/>
</dbReference>
<evidence type="ECO:0000256" key="6">
    <source>
        <dbReference type="ARBA" id="ARBA00023136"/>
    </source>
</evidence>
<dbReference type="GO" id="GO:0016887">
    <property type="term" value="F:ATP hydrolysis activity"/>
    <property type="evidence" value="ECO:0007669"/>
    <property type="project" value="InterPro"/>
</dbReference>
<accession>I5CAN1</accession>